<dbReference type="EMBL" id="UOET01000318">
    <property type="protein sequence ID" value="VAW29076.1"/>
    <property type="molecule type" value="Genomic_DNA"/>
</dbReference>
<proteinExistence type="predicted"/>
<dbReference type="PROSITE" id="PS50005">
    <property type="entry name" value="TPR"/>
    <property type="match status" value="1"/>
</dbReference>
<dbReference type="InterPro" id="IPR019734">
    <property type="entry name" value="TPR_rpt"/>
</dbReference>
<organism evidence="2">
    <name type="scientific">hydrothermal vent metagenome</name>
    <dbReference type="NCBI Taxonomy" id="652676"/>
    <lineage>
        <taxon>unclassified sequences</taxon>
        <taxon>metagenomes</taxon>
        <taxon>ecological metagenomes</taxon>
    </lineage>
</organism>
<sequence>MNQEQFTTYLRHPGKMENASLSDLMAMVKDFPYCSSAHTMLTLKLYIDKNVMYDAELKTTAVYAGNRRILKKHIDRLNESSVRIILPDEEVGKKPNERLVPKEGNPEPEKEKPAKTGGKPSGEGMPPPESRSYTIDELKKIIEERIREIEAEKEKKKSGRASKPLSKEEIIDSFIKNEPSISAPQNTFYNPVEYAKRSVVDEENIISETLASIYLNQGHYEKAINIYEKLILKFPEKSSYFASLIEKAKKNANI</sequence>
<reference evidence="2" key="1">
    <citation type="submission" date="2018-06" db="EMBL/GenBank/DDBJ databases">
        <authorList>
            <person name="Zhirakovskaya E."/>
        </authorList>
    </citation>
    <scope>NUCLEOTIDE SEQUENCE</scope>
</reference>
<evidence type="ECO:0000313" key="2">
    <source>
        <dbReference type="EMBL" id="VAW29076.1"/>
    </source>
</evidence>
<dbReference type="AlphaFoldDB" id="A0A3B0VAP7"/>
<evidence type="ECO:0000256" key="1">
    <source>
        <dbReference type="SAM" id="MobiDB-lite"/>
    </source>
</evidence>
<feature type="region of interest" description="Disordered" evidence="1">
    <location>
        <begin position="93"/>
        <end position="134"/>
    </location>
</feature>
<feature type="compositionally biased region" description="Basic and acidic residues" evidence="1">
    <location>
        <begin position="93"/>
        <end position="114"/>
    </location>
</feature>
<name>A0A3B0VAP7_9ZZZZ</name>
<gene>
    <name evidence="2" type="ORF">MNBD_BACTEROID07-1539</name>
</gene>
<accession>A0A3B0VAP7</accession>
<protein>
    <submittedName>
        <fullName evidence="2">Uncharacterized protein</fullName>
    </submittedName>
</protein>